<dbReference type="Gene3D" id="3.40.50.2300">
    <property type="match status" value="2"/>
</dbReference>
<dbReference type="AlphaFoldDB" id="A0A7D7W7I9"/>
<accession>A0A7D7W7I9</accession>
<dbReference type="SUPFAM" id="SSF47413">
    <property type="entry name" value="lambda repressor-like DNA-binding domains"/>
    <property type="match status" value="1"/>
</dbReference>
<reference evidence="5 6" key="1">
    <citation type="journal article" date="2020" name="Front. Microbiol.">
        <title>Design of Bacterial Strain-Specific qPCR Assays Using NGS Data and Publicly Available Resources and Its Application to Track Biocontrol Strains.</title>
        <authorList>
            <person name="Hernandez I."/>
            <person name="Sant C."/>
            <person name="Martinez R."/>
            <person name="Fernandez C."/>
        </authorList>
    </citation>
    <scope>NUCLEOTIDE SEQUENCE [LARGE SCALE GENOMIC DNA]</scope>
    <source>
        <strain evidence="5 6">B24</strain>
    </source>
</reference>
<dbReference type="Pfam" id="PF13377">
    <property type="entry name" value="Peripla_BP_3"/>
    <property type="match status" value="1"/>
</dbReference>
<protein>
    <submittedName>
        <fullName evidence="5">LacI family DNA-binding transcriptional regulator</fullName>
    </submittedName>
</protein>
<dbReference type="InterPro" id="IPR046335">
    <property type="entry name" value="LacI/GalR-like_sensor"/>
</dbReference>
<evidence type="ECO:0000313" key="5">
    <source>
        <dbReference type="EMBL" id="QMU96375.1"/>
    </source>
</evidence>
<dbReference type="EMBL" id="CP043732">
    <property type="protein sequence ID" value="QMU96375.1"/>
    <property type="molecule type" value="Genomic_DNA"/>
</dbReference>
<evidence type="ECO:0000313" key="6">
    <source>
        <dbReference type="Proteomes" id="UP000515708"/>
    </source>
</evidence>
<organism evidence="5 6">
    <name type="scientific">Microbacterium esteraromaticum</name>
    <dbReference type="NCBI Taxonomy" id="57043"/>
    <lineage>
        <taxon>Bacteria</taxon>
        <taxon>Bacillati</taxon>
        <taxon>Actinomycetota</taxon>
        <taxon>Actinomycetes</taxon>
        <taxon>Micrococcales</taxon>
        <taxon>Microbacteriaceae</taxon>
        <taxon>Microbacterium</taxon>
    </lineage>
</organism>
<dbReference type="Gene3D" id="1.10.260.40">
    <property type="entry name" value="lambda repressor-like DNA-binding domains"/>
    <property type="match status" value="1"/>
</dbReference>
<evidence type="ECO:0000256" key="2">
    <source>
        <dbReference type="ARBA" id="ARBA00023125"/>
    </source>
</evidence>
<dbReference type="CDD" id="cd01574">
    <property type="entry name" value="PBP1_LacI"/>
    <property type="match status" value="1"/>
</dbReference>
<evidence type="ECO:0000256" key="3">
    <source>
        <dbReference type="ARBA" id="ARBA00023163"/>
    </source>
</evidence>
<keyword evidence="3" id="KW-0804">Transcription</keyword>
<proteinExistence type="predicted"/>
<sequence>MDSSETDAPLVPATSPARASMHDVAALAGVSHMTVSRALNGYPNMRDETRRRVLDAVEKLNFTRSPIARALVTKRSMRIGVLLHGQVNHGPNTTLRAFERAARRYGYAVTSVSIDDDDQRPLDIGVMELVTQGVDAVGIIAMRPTSLARVRKYTVGLPVIVEMDEPQEGLLNAAYDQTQGTERAVEHLIGLGHRSIRHLAGPLDWHVAQARAAAWESTLARHGLPVVAPAEGDWSSDSGYAYARDADLGDATAVFVANDQMALGVLHGLHERGLRVPEDISVVGFDDVPESRHFSPPLTTVRQDFTELGELMLTDLLAALEGRPSPDHGLLESTLIVRESTAPASRRDR</sequence>
<dbReference type="RefSeq" id="WP_182254695.1">
    <property type="nucleotide sequence ID" value="NZ_CP043732.1"/>
</dbReference>
<dbReference type="Proteomes" id="UP000515708">
    <property type="component" value="Chromosome"/>
</dbReference>
<dbReference type="InterPro" id="IPR000843">
    <property type="entry name" value="HTH_LacI"/>
</dbReference>
<feature type="domain" description="HTH lacI-type" evidence="4">
    <location>
        <begin position="19"/>
        <end position="73"/>
    </location>
</feature>
<keyword evidence="2 5" id="KW-0238">DNA-binding</keyword>
<evidence type="ECO:0000256" key="1">
    <source>
        <dbReference type="ARBA" id="ARBA00023015"/>
    </source>
</evidence>
<dbReference type="PANTHER" id="PTHR30146:SF109">
    <property type="entry name" value="HTH-TYPE TRANSCRIPTIONAL REGULATOR GALS"/>
    <property type="match status" value="1"/>
</dbReference>
<dbReference type="InterPro" id="IPR010982">
    <property type="entry name" value="Lambda_DNA-bd_dom_sf"/>
</dbReference>
<gene>
    <name evidence="5" type="ORF">FVO59_03490</name>
</gene>
<dbReference type="GO" id="GO:0000976">
    <property type="term" value="F:transcription cis-regulatory region binding"/>
    <property type="evidence" value="ECO:0007669"/>
    <property type="project" value="TreeGrafter"/>
</dbReference>
<keyword evidence="1" id="KW-0805">Transcription regulation</keyword>
<dbReference type="PROSITE" id="PS00356">
    <property type="entry name" value="HTH_LACI_1"/>
    <property type="match status" value="1"/>
</dbReference>
<dbReference type="Pfam" id="PF00356">
    <property type="entry name" value="LacI"/>
    <property type="match status" value="1"/>
</dbReference>
<name>A0A7D7W7I9_9MICO</name>
<dbReference type="CDD" id="cd01392">
    <property type="entry name" value="HTH_LacI"/>
    <property type="match status" value="1"/>
</dbReference>
<dbReference type="SUPFAM" id="SSF53822">
    <property type="entry name" value="Periplasmic binding protein-like I"/>
    <property type="match status" value="1"/>
</dbReference>
<dbReference type="GO" id="GO:0003700">
    <property type="term" value="F:DNA-binding transcription factor activity"/>
    <property type="evidence" value="ECO:0007669"/>
    <property type="project" value="TreeGrafter"/>
</dbReference>
<dbReference type="InterPro" id="IPR028082">
    <property type="entry name" value="Peripla_BP_I"/>
</dbReference>
<evidence type="ECO:0000259" key="4">
    <source>
        <dbReference type="PROSITE" id="PS50932"/>
    </source>
</evidence>
<dbReference type="PANTHER" id="PTHR30146">
    <property type="entry name" value="LACI-RELATED TRANSCRIPTIONAL REPRESSOR"/>
    <property type="match status" value="1"/>
</dbReference>
<dbReference type="PROSITE" id="PS50932">
    <property type="entry name" value="HTH_LACI_2"/>
    <property type="match status" value="1"/>
</dbReference>
<dbReference type="SMART" id="SM00354">
    <property type="entry name" value="HTH_LACI"/>
    <property type="match status" value="1"/>
</dbReference>